<evidence type="ECO:0000313" key="1">
    <source>
        <dbReference type="EMBL" id="USS92168.1"/>
    </source>
</evidence>
<keyword evidence="2" id="KW-1185">Reference proteome</keyword>
<sequence>MSQYGYQYAHDGYQYGETNGVEQLSTDQLNDLSFMSGFRASKAVQNALTLLSTEQEIPSLSDTTVIKTLAAAKAGYQDGLKGVYLPDQNNSSFI</sequence>
<reference evidence="1" key="1">
    <citation type="submission" date="2022-05" db="EMBL/GenBank/DDBJ databases">
        <authorList>
            <person name="Oliphant S.A."/>
            <person name="Watson-Haigh N.S."/>
            <person name="Sumby K.M."/>
            <person name="Gardner J.M."/>
            <person name="Jiranek V."/>
        </authorList>
    </citation>
    <scope>NUCLEOTIDE SEQUENCE</scope>
    <source>
        <strain evidence="1">KI3_B9</strain>
    </source>
</reference>
<evidence type="ECO:0000313" key="2">
    <source>
        <dbReference type="Proteomes" id="UP001056093"/>
    </source>
</evidence>
<organism evidence="1 2">
    <name type="scientific">Fructobacillus americanaquae</name>
    <dbReference type="NCBI Taxonomy" id="2940302"/>
    <lineage>
        <taxon>Bacteria</taxon>
        <taxon>Bacillati</taxon>
        <taxon>Bacillota</taxon>
        <taxon>Bacilli</taxon>
        <taxon>Lactobacillales</taxon>
        <taxon>Lactobacillaceae</taxon>
        <taxon>Fructobacillus</taxon>
    </lineage>
</organism>
<name>A0ABY5C1W1_9LACO</name>
<dbReference type="RefSeq" id="WP_252773969.1">
    <property type="nucleotide sequence ID" value="NZ_CP097122.1"/>
</dbReference>
<proteinExistence type="predicted"/>
<dbReference type="EMBL" id="CP097122">
    <property type="protein sequence ID" value="USS92168.1"/>
    <property type="molecule type" value="Genomic_DNA"/>
</dbReference>
<dbReference type="Proteomes" id="UP001056093">
    <property type="component" value="Chromosome"/>
</dbReference>
<gene>
    <name evidence="1" type="ORF">M3M36_00700</name>
</gene>
<protein>
    <submittedName>
        <fullName evidence="1">Uncharacterized protein</fullName>
    </submittedName>
</protein>
<accession>A0ABY5C1W1</accession>